<name>A0A6G0SYW4_APHGL</name>
<sequence>MDCSFKTSNYEYTLNHYILTDVIDTSHFINFSFKLNRLFDFVSAVYHLRWLIAFLFLLDHPLFEEIVILPPLSLQFIWSVEDSEATLPPPPTLQRLYNLHINLSTLSVLFNLFIDQTQPREMLKETFLYSSCSLVKYLMKKALIIIEYECSKKMIKAKTYEHKQLYQWIVETLQTRIYNNSSFGNDVRPFRFVYIKTKDSVGKRYLVFGGKWLWPLISISYIMENEYIVIMTVGRSDVRKILNIILDILNLDLITFILLDIGQIVILVAYPFHLFIQFRSKYEIDYTKINIYSYTSVVTKKLGQTFKYLVLNLHPNSQNIFDSVQQENKEMVMFLENLQYFLLVHKVINKSLLPFMSMKYGNMADNWSRSNKSMLPVETATLKQLNGIGDTQRNVHKYNILEWWPIRMTRVLIPRKISMHTLPYGNIPFLYYPTPQKYNFIFKFIDTLIDYRVIRVKLINFTVVPSLVFNNDNIDNI</sequence>
<dbReference type="Proteomes" id="UP000475862">
    <property type="component" value="Unassembled WGS sequence"/>
</dbReference>
<protein>
    <submittedName>
        <fullName evidence="2">Uncharacterized protein</fullName>
    </submittedName>
</protein>
<dbReference type="AlphaFoldDB" id="A0A6G0SYW4"/>
<feature type="transmembrane region" description="Helical" evidence="1">
    <location>
        <begin position="253"/>
        <end position="276"/>
    </location>
</feature>
<evidence type="ECO:0000313" key="2">
    <source>
        <dbReference type="EMBL" id="KAE9523590.1"/>
    </source>
</evidence>
<accession>A0A6G0SYW4</accession>
<reference evidence="2 3" key="1">
    <citation type="submission" date="2019-08" db="EMBL/GenBank/DDBJ databases">
        <title>The genome of the soybean aphid Biotype 1, its phylome, world population structure and adaptation to the North American continent.</title>
        <authorList>
            <person name="Giordano R."/>
            <person name="Donthu R.K."/>
            <person name="Hernandez A.G."/>
            <person name="Wright C.L."/>
            <person name="Zimin A.V."/>
        </authorList>
    </citation>
    <scope>NUCLEOTIDE SEQUENCE [LARGE SCALE GENOMIC DNA]</scope>
    <source>
        <tissue evidence="2">Whole aphids</tissue>
    </source>
</reference>
<dbReference type="EMBL" id="VYZN01000079">
    <property type="protein sequence ID" value="KAE9523590.1"/>
    <property type="molecule type" value="Genomic_DNA"/>
</dbReference>
<keyword evidence="3" id="KW-1185">Reference proteome</keyword>
<keyword evidence="1" id="KW-0812">Transmembrane</keyword>
<keyword evidence="1" id="KW-1133">Transmembrane helix</keyword>
<evidence type="ECO:0000313" key="3">
    <source>
        <dbReference type="Proteomes" id="UP000475862"/>
    </source>
</evidence>
<gene>
    <name evidence="2" type="ORF">AGLY_016142</name>
</gene>
<proteinExistence type="predicted"/>
<organism evidence="2 3">
    <name type="scientific">Aphis glycines</name>
    <name type="common">Soybean aphid</name>
    <dbReference type="NCBI Taxonomy" id="307491"/>
    <lineage>
        <taxon>Eukaryota</taxon>
        <taxon>Metazoa</taxon>
        <taxon>Ecdysozoa</taxon>
        <taxon>Arthropoda</taxon>
        <taxon>Hexapoda</taxon>
        <taxon>Insecta</taxon>
        <taxon>Pterygota</taxon>
        <taxon>Neoptera</taxon>
        <taxon>Paraneoptera</taxon>
        <taxon>Hemiptera</taxon>
        <taxon>Sternorrhyncha</taxon>
        <taxon>Aphidomorpha</taxon>
        <taxon>Aphidoidea</taxon>
        <taxon>Aphididae</taxon>
        <taxon>Aphidini</taxon>
        <taxon>Aphis</taxon>
        <taxon>Aphis</taxon>
    </lineage>
</organism>
<feature type="transmembrane region" description="Helical" evidence="1">
    <location>
        <begin position="212"/>
        <end position="233"/>
    </location>
</feature>
<keyword evidence="1" id="KW-0472">Membrane</keyword>
<evidence type="ECO:0000256" key="1">
    <source>
        <dbReference type="SAM" id="Phobius"/>
    </source>
</evidence>
<comment type="caution">
    <text evidence="2">The sequence shown here is derived from an EMBL/GenBank/DDBJ whole genome shotgun (WGS) entry which is preliminary data.</text>
</comment>